<organism evidence="1 2">
    <name type="scientific">Roseibium album</name>
    <dbReference type="NCBI Taxonomy" id="311410"/>
    <lineage>
        <taxon>Bacteria</taxon>
        <taxon>Pseudomonadati</taxon>
        <taxon>Pseudomonadota</taxon>
        <taxon>Alphaproteobacteria</taxon>
        <taxon>Hyphomicrobiales</taxon>
        <taxon>Stappiaceae</taxon>
        <taxon>Roseibium</taxon>
    </lineage>
</organism>
<dbReference type="EMBL" id="CXWC01000013">
    <property type="protein sequence ID" value="CTQ76472.1"/>
    <property type="molecule type" value="Genomic_DNA"/>
</dbReference>
<dbReference type="Pfam" id="PF08856">
    <property type="entry name" value="DUF1826"/>
    <property type="match status" value="1"/>
</dbReference>
<name>A0A0M6ZDU7_9HYPH</name>
<evidence type="ECO:0000313" key="1">
    <source>
        <dbReference type="EMBL" id="CTQ76472.1"/>
    </source>
</evidence>
<dbReference type="STRING" id="311410.LA5095_03478"/>
<evidence type="ECO:0008006" key="3">
    <source>
        <dbReference type="Google" id="ProtNLM"/>
    </source>
</evidence>
<sequence>MSIAEAHIATASDARDVLMGREPDIFADIELPGVAAVIWNRSCDVGFQRWIDGMPPQNLPELRTVVPFHLAEAAAIAACEQVGIPSGRERDMLTGDIGALALLVAKTLKTRQVGIRLDVSDEIMCPKFHVDNVPARLLCTYRGTGTQYVPEGWDADPERIGQVARGAVALFRGGAWPGAERTGLLHRSPAPDIGAGPRLLLVIDPIG</sequence>
<proteinExistence type="predicted"/>
<dbReference type="RefSeq" id="WP_055117179.1">
    <property type="nucleotide sequence ID" value="NZ_CXWA01000004.1"/>
</dbReference>
<keyword evidence="2" id="KW-1185">Reference proteome</keyword>
<dbReference type="Proteomes" id="UP000049983">
    <property type="component" value="Unassembled WGS sequence"/>
</dbReference>
<dbReference type="AlphaFoldDB" id="A0A0M6ZDU7"/>
<gene>
    <name evidence="1" type="ORF">LA5096_04760</name>
</gene>
<dbReference type="OrthoDB" id="5342505at2"/>
<evidence type="ECO:0000313" key="2">
    <source>
        <dbReference type="Proteomes" id="UP000049983"/>
    </source>
</evidence>
<dbReference type="GeneID" id="97672041"/>
<accession>A0A0M6ZDU7</accession>
<protein>
    <recommendedName>
        <fullName evidence="3">DUF1826 domain-containing protein</fullName>
    </recommendedName>
</protein>
<dbReference type="InterPro" id="IPR014955">
    <property type="entry name" value="DUF1826"/>
</dbReference>
<reference evidence="2" key="1">
    <citation type="submission" date="2015-07" db="EMBL/GenBank/DDBJ databases">
        <authorList>
            <person name="Rodrigo-Torres Lidia"/>
            <person name="Arahal R.David."/>
        </authorList>
    </citation>
    <scope>NUCLEOTIDE SEQUENCE [LARGE SCALE GENOMIC DNA]</scope>
    <source>
        <strain evidence="2">CECT 5096</strain>
    </source>
</reference>